<dbReference type="InterPro" id="IPR050121">
    <property type="entry name" value="Cytochrome_P450_monoxygenase"/>
</dbReference>
<name>A0ABR3JIT9_9AGAR</name>
<evidence type="ECO:0000313" key="14">
    <source>
        <dbReference type="Proteomes" id="UP001556367"/>
    </source>
</evidence>
<dbReference type="PRINTS" id="PR00465">
    <property type="entry name" value="EP450IV"/>
</dbReference>
<evidence type="ECO:0000256" key="7">
    <source>
        <dbReference type="ARBA" id="ARBA00022723"/>
    </source>
</evidence>
<keyword evidence="9" id="KW-0560">Oxidoreductase</keyword>
<gene>
    <name evidence="13" type="ORF">HGRIS_001678</name>
</gene>
<dbReference type="InterPro" id="IPR002403">
    <property type="entry name" value="Cyt_P450_E_grp-IV"/>
</dbReference>
<keyword evidence="11" id="KW-0503">Monooxygenase</keyword>
<organism evidence="13 14">
    <name type="scientific">Hohenbuehelia grisea</name>
    <dbReference type="NCBI Taxonomy" id="104357"/>
    <lineage>
        <taxon>Eukaryota</taxon>
        <taxon>Fungi</taxon>
        <taxon>Dikarya</taxon>
        <taxon>Basidiomycota</taxon>
        <taxon>Agaricomycotina</taxon>
        <taxon>Agaricomycetes</taxon>
        <taxon>Agaricomycetidae</taxon>
        <taxon>Agaricales</taxon>
        <taxon>Pleurotineae</taxon>
        <taxon>Pleurotaceae</taxon>
        <taxon>Hohenbuehelia</taxon>
    </lineage>
</organism>
<comment type="caution">
    <text evidence="13">The sequence shown here is derived from an EMBL/GenBank/DDBJ whole genome shotgun (WGS) entry which is preliminary data.</text>
</comment>
<keyword evidence="7" id="KW-0479">Metal-binding</keyword>
<dbReference type="InterPro" id="IPR036396">
    <property type="entry name" value="Cyt_P450_sf"/>
</dbReference>
<protein>
    <recommendedName>
        <fullName evidence="15">Cytochrome P450</fullName>
    </recommendedName>
</protein>
<evidence type="ECO:0000256" key="3">
    <source>
        <dbReference type="ARBA" id="ARBA00004721"/>
    </source>
</evidence>
<evidence type="ECO:0000256" key="2">
    <source>
        <dbReference type="ARBA" id="ARBA00004370"/>
    </source>
</evidence>
<evidence type="ECO:0000313" key="13">
    <source>
        <dbReference type="EMBL" id="KAL0955432.1"/>
    </source>
</evidence>
<keyword evidence="12" id="KW-0472">Membrane</keyword>
<comment type="subcellular location">
    <subcellularLocation>
        <location evidence="2">Membrane</location>
    </subcellularLocation>
</comment>
<evidence type="ECO:0000256" key="12">
    <source>
        <dbReference type="ARBA" id="ARBA00023136"/>
    </source>
</evidence>
<comment type="similarity">
    <text evidence="4">Belongs to the cytochrome P450 family.</text>
</comment>
<reference evidence="14" key="1">
    <citation type="submission" date="2024-06" db="EMBL/GenBank/DDBJ databases">
        <title>Multi-omics analyses provide insights into the biosynthesis of the anticancer antibiotic pleurotin in Hohenbuehelia grisea.</title>
        <authorList>
            <person name="Weaver J.A."/>
            <person name="Alberti F."/>
        </authorList>
    </citation>
    <scope>NUCLEOTIDE SEQUENCE [LARGE SCALE GENOMIC DNA]</scope>
    <source>
        <strain evidence="14">T-177</strain>
    </source>
</reference>
<evidence type="ECO:0000256" key="4">
    <source>
        <dbReference type="ARBA" id="ARBA00010617"/>
    </source>
</evidence>
<dbReference type="Pfam" id="PF00067">
    <property type="entry name" value="p450"/>
    <property type="match status" value="1"/>
</dbReference>
<dbReference type="PRINTS" id="PR00385">
    <property type="entry name" value="P450"/>
</dbReference>
<keyword evidence="10" id="KW-0408">Iron</keyword>
<dbReference type="Gene3D" id="1.10.630.10">
    <property type="entry name" value="Cytochrome P450"/>
    <property type="match status" value="1"/>
</dbReference>
<dbReference type="EMBL" id="JASNQZ010000006">
    <property type="protein sequence ID" value="KAL0955432.1"/>
    <property type="molecule type" value="Genomic_DNA"/>
</dbReference>
<comment type="pathway">
    <text evidence="3">Secondary metabolite biosynthesis; terpenoid biosynthesis.</text>
</comment>
<evidence type="ECO:0000256" key="9">
    <source>
        <dbReference type="ARBA" id="ARBA00023002"/>
    </source>
</evidence>
<evidence type="ECO:0000256" key="1">
    <source>
        <dbReference type="ARBA" id="ARBA00001971"/>
    </source>
</evidence>
<accession>A0ABR3JIT9</accession>
<keyword evidence="6" id="KW-0812">Transmembrane</keyword>
<evidence type="ECO:0000256" key="6">
    <source>
        <dbReference type="ARBA" id="ARBA00022692"/>
    </source>
</evidence>
<dbReference type="InterPro" id="IPR001128">
    <property type="entry name" value="Cyt_P450"/>
</dbReference>
<comment type="cofactor">
    <cofactor evidence="1">
        <name>heme</name>
        <dbReference type="ChEBI" id="CHEBI:30413"/>
    </cofactor>
</comment>
<evidence type="ECO:0000256" key="5">
    <source>
        <dbReference type="ARBA" id="ARBA00022617"/>
    </source>
</evidence>
<sequence>MESYTFSLTALGLFVVVLGVRRYLTRISVRHVPGPPSESFVFGNLADVHQNEAGETDFKWQDLYGGVVRFKALFGEDRLLVSDPKALQYIYQTSGYHFPKIPEKQEMAKIMTGTGILWAEADVHKRHRKVMLPGFGSHEAKSYFPIFLHHADQISMKWKDIIMTSADQSAVLDMPDWASRAMLDAIGEAAFDYSFGAMEDVDNELSKAYYNLLADTLGAVNRSKAALIMQNLWAYLPLSVLNYVTSNSKSPIFTHARATERVANRVAKELVDAKSEAHLQGKGAKDIMSLLVRANASEDPRTQLSNAELYAQMRTLMLAGHETTASTLSWALLELSKNQEVQRRLRAEIWEKEEEIGGRELRPADVDSMPYLNAVLKETLRFHPVSPLNHRMSGRDDVLPLSKPIMGTNGEEIHKLPIPKGMRLVLSIAAYNRNKDVFGEDADVFNPDRWLSGDLTSSVNVGVYSNLLTFAGGIRACIGFRFALVELQAFLAEVVGKFEFYPTPQSEKIRREPSGVMIPTITGESEKGAQLPLLVRVAAKDD</sequence>
<keyword evidence="5" id="KW-0349">Heme</keyword>
<dbReference type="PANTHER" id="PTHR24305">
    <property type="entry name" value="CYTOCHROME P450"/>
    <property type="match status" value="1"/>
</dbReference>
<keyword evidence="8" id="KW-1133">Transmembrane helix</keyword>
<keyword evidence="14" id="KW-1185">Reference proteome</keyword>
<evidence type="ECO:0008006" key="15">
    <source>
        <dbReference type="Google" id="ProtNLM"/>
    </source>
</evidence>
<dbReference type="CDD" id="cd11069">
    <property type="entry name" value="CYP_FUM15-like"/>
    <property type="match status" value="1"/>
</dbReference>
<dbReference type="PANTHER" id="PTHR24305:SF166">
    <property type="entry name" value="CYTOCHROME P450 12A4, MITOCHONDRIAL-RELATED"/>
    <property type="match status" value="1"/>
</dbReference>
<evidence type="ECO:0000256" key="10">
    <source>
        <dbReference type="ARBA" id="ARBA00023004"/>
    </source>
</evidence>
<dbReference type="Proteomes" id="UP001556367">
    <property type="component" value="Unassembled WGS sequence"/>
</dbReference>
<evidence type="ECO:0000256" key="8">
    <source>
        <dbReference type="ARBA" id="ARBA00022989"/>
    </source>
</evidence>
<evidence type="ECO:0000256" key="11">
    <source>
        <dbReference type="ARBA" id="ARBA00023033"/>
    </source>
</evidence>
<dbReference type="SUPFAM" id="SSF48264">
    <property type="entry name" value="Cytochrome P450"/>
    <property type="match status" value="1"/>
</dbReference>
<proteinExistence type="inferred from homology"/>